<dbReference type="AlphaFoldDB" id="A0A7Y9GRG1"/>
<dbReference type="RefSeq" id="WP_179490016.1">
    <property type="nucleotide sequence ID" value="NZ_JACCBV010000001.1"/>
</dbReference>
<evidence type="ECO:0000256" key="4">
    <source>
        <dbReference type="ARBA" id="ARBA00022989"/>
    </source>
</evidence>
<name>A0A7Y9GRG1_9MICO</name>
<evidence type="ECO:0000259" key="8">
    <source>
        <dbReference type="Pfam" id="PF02687"/>
    </source>
</evidence>
<dbReference type="PANTHER" id="PTHR30572:SF4">
    <property type="entry name" value="ABC TRANSPORTER PERMEASE YTRF"/>
    <property type="match status" value="1"/>
</dbReference>
<evidence type="ECO:0000256" key="3">
    <source>
        <dbReference type="ARBA" id="ARBA00022692"/>
    </source>
</evidence>
<feature type="transmembrane region" description="Helical" evidence="7">
    <location>
        <begin position="366"/>
        <end position="390"/>
    </location>
</feature>
<keyword evidence="10" id="KW-1185">Reference proteome</keyword>
<dbReference type="PANTHER" id="PTHR30572">
    <property type="entry name" value="MEMBRANE COMPONENT OF TRANSPORTER-RELATED"/>
    <property type="match status" value="1"/>
</dbReference>
<accession>A0A7Y9GRG1</accession>
<evidence type="ECO:0000313" key="10">
    <source>
        <dbReference type="Proteomes" id="UP000576969"/>
    </source>
</evidence>
<feature type="transmembrane region" description="Helical" evidence="7">
    <location>
        <begin position="762"/>
        <end position="783"/>
    </location>
</feature>
<evidence type="ECO:0000256" key="7">
    <source>
        <dbReference type="SAM" id="Phobius"/>
    </source>
</evidence>
<comment type="caution">
    <text evidence="9">The sequence shown here is derived from an EMBL/GenBank/DDBJ whole genome shotgun (WGS) entry which is preliminary data.</text>
</comment>
<evidence type="ECO:0000256" key="6">
    <source>
        <dbReference type="ARBA" id="ARBA00038076"/>
    </source>
</evidence>
<evidence type="ECO:0000256" key="1">
    <source>
        <dbReference type="ARBA" id="ARBA00004651"/>
    </source>
</evidence>
<protein>
    <submittedName>
        <fullName evidence="9">Putative ABC transport system permease protein</fullName>
    </submittedName>
</protein>
<evidence type="ECO:0000256" key="5">
    <source>
        <dbReference type="ARBA" id="ARBA00023136"/>
    </source>
</evidence>
<feature type="transmembrane region" description="Helical" evidence="7">
    <location>
        <begin position="813"/>
        <end position="839"/>
    </location>
</feature>
<dbReference type="Pfam" id="PF02687">
    <property type="entry name" value="FtsX"/>
    <property type="match status" value="1"/>
</dbReference>
<dbReference type="EMBL" id="JACCBV010000001">
    <property type="protein sequence ID" value="NYE20225.1"/>
    <property type="molecule type" value="Genomic_DNA"/>
</dbReference>
<feature type="transmembrane region" description="Helical" evidence="7">
    <location>
        <begin position="402"/>
        <end position="422"/>
    </location>
</feature>
<keyword evidence="4 7" id="KW-1133">Transmembrane helix</keyword>
<keyword evidence="2" id="KW-1003">Cell membrane</keyword>
<dbReference type="Proteomes" id="UP000576969">
    <property type="component" value="Unassembled WGS sequence"/>
</dbReference>
<feature type="transmembrane region" description="Helical" evidence="7">
    <location>
        <begin position="859"/>
        <end position="882"/>
    </location>
</feature>
<comment type="similarity">
    <text evidence="6">Belongs to the ABC-4 integral membrane protein family.</text>
</comment>
<organism evidence="9 10">
    <name type="scientific">Microbacterium immunditiarum</name>
    <dbReference type="NCBI Taxonomy" id="337480"/>
    <lineage>
        <taxon>Bacteria</taxon>
        <taxon>Bacillati</taxon>
        <taxon>Actinomycetota</taxon>
        <taxon>Actinomycetes</taxon>
        <taxon>Micrococcales</taxon>
        <taxon>Microbacteriaceae</taxon>
        <taxon>Microbacterium</taxon>
    </lineage>
</organism>
<keyword evidence="3 7" id="KW-0812">Transmembrane</keyword>
<feature type="transmembrane region" description="Helical" evidence="7">
    <location>
        <begin position="528"/>
        <end position="550"/>
    </location>
</feature>
<feature type="domain" description="ABC3 transporter permease C-terminal" evidence="8">
    <location>
        <begin position="766"/>
        <end position="886"/>
    </location>
</feature>
<evidence type="ECO:0000313" key="9">
    <source>
        <dbReference type="EMBL" id="NYE20225.1"/>
    </source>
</evidence>
<feature type="transmembrane region" description="Helical" evidence="7">
    <location>
        <begin position="477"/>
        <end position="497"/>
    </location>
</feature>
<reference evidence="9 10" key="1">
    <citation type="submission" date="2020-07" db="EMBL/GenBank/DDBJ databases">
        <title>Sequencing the genomes of 1000 actinobacteria strains.</title>
        <authorList>
            <person name="Klenk H.-P."/>
        </authorList>
    </citation>
    <scope>NUCLEOTIDE SEQUENCE [LARGE SCALE GENOMIC DNA]</scope>
    <source>
        <strain evidence="9 10">DSM 24662</strain>
    </source>
</reference>
<comment type="subcellular location">
    <subcellularLocation>
        <location evidence="1">Cell membrane</location>
        <topology evidence="1">Multi-pass membrane protein</topology>
    </subcellularLocation>
</comment>
<proteinExistence type="inferred from homology"/>
<dbReference type="InterPro" id="IPR050250">
    <property type="entry name" value="Macrolide_Exporter_MacB"/>
</dbReference>
<dbReference type="GO" id="GO:0005886">
    <property type="term" value="C:plasma membrane"/>
    <property type="evidence" value="ECO:0007669"/>
    <property type="project" value="UniProtKB-SubCell"/>
</dbReference>
<feature type="transmembrane region" description="Helical" evidence="7">
    <location>
        <begin position="322"/>
        <end position="346"/>
    </location>
</feature>
<sequence length="896" mass="91315">MSARSRYGTMGLLVRHARRGIVATLLMAALVAVSVFAVAAAPRAVARLGTEEVRRTVAAMPPIVHDLRGVGRVGLPIGLAGTPAPRLVAPTDGAIGLFLDDLPEPVASMAGEPHWVASTPSGDALRTDGEPASRFILRLATDPRWLEQVRIVSGDPPAAWEGDENEPAEQPPIDIAVSTAVASEAGVEVGDSLRFGGLQLRVTGLYEPNDETDAYWTHFSDLAAPLVEREPGSTPIVRASVYVDPGSLGGLTTSIPDGSLVAWIPLDDSPLTAANASTVAAQLRAAVAADIALPYGGRLTFGTALADELEEAIGRTGTVAGLLALGASGLLGVLLAVFALGIGSIVDRRRPVLALARARGASEPEVRAAMALEGLAIAMPAMALGIAAAVAVIPEPVGADAWVLPIIVGAAVPVLFPLLSGPRPFRAEREDGRAAAGDRRIRMIAEIAVVGLAVVSIALLARRGIDPPGDAGGVDPLILLAPLLIAAALCIGALRLYPIPLRLVLAGRRGRDGAIALLGSARAVRSPVFGFAASFALLLGVSVVVFSAVLGSTLREAIVAGTRDRVGADVQISAANLGPEVIAAIGRMDGVDDVVALAPVTGVRVLGHAGTATVTLVAADTAALHRVRPDIPAADAPRDGTVPLVVSSGALARAGSDPRIGNADVEAVAELPPEALPGGARAWAIIDTRLAADVGRADIETERLLVGLRDDADAATVAARIEEAVSAAQSDDRLGTVSVLSAQLLLDEARSSPLTRGVEASLPWVSAAALLLTLIGVALATVATSGTRGRTVAVLRILGADARQQRGVLLWELAPPVVASVLVGTAVGFALPAVLSQVIDLRPFVGGTAPPAPTVDPASISLALGAVLLFAFAAGAVAFFVGRRISVATTLKMGER</sequence>
<evidence type="ECO:0000256" key="2">
    <source>
        <dbReference type="ARBA" id="ARBA00022475"/>
    </source>
</evidence>
<keyword evidence="5 7" id="KW-0472">Membrane</keyword>
<gene>
    <name evidence="9" type="ORF">BJ991_002253</name>
</gene>
<dbReference type="GO" id="GO:0022857">
    <property type="term" value="F:transmembrane transporter activity"/>
    <property type="evidence" value="ECO:0007669"/>
    <property type="project" value="TreeGrafter"/>
</dbReference>
<feature type="transmembrane region" description="Helical" evidence="7">
    <location>
        <begin position="443"/>
        <end position="465"/>
    </location>
</feature>
<dbReference type="InterPro" id="IPR003838">
    <property type="entry name" value="ABC3_permease_C"/>
</dbReference>